<feature type="transmembrane region" description="Helical" evidence="1">
    <location>
        <begin position="70"/>
        <end position="87"/>
    </location>
</feature>
<keyword evidence="1" id="KW-0812">Transmembrane</keyword>
<reference evidence="2" key="1">
    <citation type="submission" date="2023-08" db="EMBL/GenBank/DDBJ databases">
        <title>Genomic characterization of piscicolin 126 produced by Carnobacterium maltaromaticum CM22 strain isolated from salmon (Salmo salar).</title>
        <authorList>
            <person name="Gonzalez-Gragera E."/>
            <person name="Garcia-Lopez J.D."/>
            <person name="Teso-Perez C."/>
            <person name="Gimenez-Hernandez I."/>
            <person name="Peralta-Sanchez J.M."/>
            <person name="Valdivia E."/>
            <person name="Montalban-Lopez M."/>
            <person name="Martin-Platero A.M."/>
            <person name="Banos A."/>
            <person name="Martinez-Bueno M."/>
        </authorList>
    </citation>
    <scope>NUCLEOTIDE SEQUENCE</scope>
    <source>
        <strain evidence="2">CM22</strain>
    </source>
</reference>
<dbReference type="EMBL" id="JAVBVO010000024">
    <property type="protein sequence ID" value="MDZ5760586.1"/>
    <property type="molecule type" value="Genomic_DNA"/>
</dbReference>
<protein>
    <submittedName>
        <fullName evidence="2">Uncharacterized protein</fullName>
    </submittedName>
</protein>
<evidence type="ECO:0000313" key="2">
    <source>
        <dbReference type="EMBL" id="MDZ5760586.1"/>
    </source>
</evidence>
<sequence>MKLVEIIIGIGIAMVLIIVGVELGLEVLKKIVRIIAMISFIAYTVLFMILSYDTFTQSEISDIGVRRRVTVLLGMGSSFVVFIAINYL</sequence>
<organism evidence="2 3">
    <name type="scientific">Carnobacterium maltaromaticum</name>
    <name type="common">Carnobacterium piscicola</name>
    <dbReference type="NCBI Taxonomy" id="2751"/>
    <lineage>
        <taxon>Bacteria</taxon>
        <taxon>Bacillati</taxon>
        <taxon>Bacillota</taxon>
        <taxon>Bacilli</taxon>
        <taxon>Lactobacillales</taxon>
        <taxon>Carnobacteriaceae</taxon>
        <taxon>Carnobacterium</taxon>
    </lineage>
</organism>
<feature type="transmembrane region" description="Helical" evidence="1">
    <location>
        <begin position="6"/>
        <end position="25"/>
    </location>
</feature>
<feature type="transmembrane region" description="Helical" evidence="1">
    <location>
        <begin position="32"/>
        <end position="50"/>
    </location>
</feature>
<evidence type="ECO:0000256" key="1">
    <source>
        <dbReference type="SAM" id="Phobius"/>
    </source>
</evidence>
<comment type="caution">
    <text evidence="2">The sequence shown here is derived from an EMBL/GenBank/DDBJ whole genome shotgun (WGS) entry which is preliminary data.</text>
</comment>
<dbReference type="RefSeq" id="WP_322809757.1">
    <property type="nucleotide sequence ID" value="NZ_JAVBVO010000024.1"/>
</dbReference>
<dbReference type="Proteomes" id="UP001290462">
    <property type="component" value="Unassembled WGS sequence"/>
</dbReference>
<gene>
    <name evidence="2" type="ORF">RAK27_18255</name>
</gene>
<keyword evidence="1" id="KW-1133">Transmembrane helix</keyword>
<evidence type="ECO:0000313" key="3">
    <source>
        <dbReference type="Proteomes" id="UP001290462"/>
    </source>
</evidence>
<dbReference type="AlphaFoldDB" id="A0AAW9K472"/>
<name>A0AAW9K472_CARML</name>
<proteinExistence type="predicted"/>
<accession>A0AAW9K472</accession>
<keyword evidence="1" id="KW-0472">Membrane</keyword>